<dbReference type="PANTHER" id="PTHR43450:SF1">
    <property type="entry name" value="ASPARTATE--TRNA LIGASE, CYTOPLASMIC"/>
    <property type="match status" value="1"/>
</dbReference>
<feature type="domain" description="Aminoacyl-transfer RNA synthetases class-II family profile" evidence="13">
    <location>
        <begin position="992"/>
        <end position="1297"/>
    </location>
</feature>
<evidence type="ECO:0000256" key="7">
    <source>
        <dbReference type="ARBA" id="ARBA00022840"/>
    </source>
</evidence>
<dbReference type="GO" id="GO:0008193">
    <property type="term" value="F:tRNA guanylyltransferase activity"/>
    <property type="evidence" value="ECO:0007669"/>
    <property type="project" value="InterPro"/>
</dbReference>
<gene>
    <name evidence="14" type="ORF">CTI12_AA105920</name>
</gene>
<evidence type="ECO:0000313" key="15">
    <source>
        <dbReference type="Proteomes" id="UP000245207"/>
    </source>
</evidence>
<dbReference type="GO" id="GO:0006422">
    <property type="term" value="P:aspartyl-tRNA aminoacylation"/>
    <property type="evidence" value="ECO:0007669"/>
    <property type="project" value="InterPro"/>
</dbReference>
<dbReference type="PROSITE" id="PS50862">
    <property type="entry name" value="AA_TRNA_LIGASE_II"/>
    <property type="match status" value="1"/>
</dbReference>
<dbReference type="InterPro" id="IPR025845">
    <property type="entry name" value="Thg1_C_dom"/>
</dbReference>
<evidence type="ECO:0000256" key="8">
    <source>
        <dbReference type="ARBA" id="ARBA00022917"/>
    </source>
</evidence>
<dbReference type="Gene3D" id="3.30.70.3000">
    <property type="match status" value="3"/>
</dbReference>
<comment type="caution">
    <text evidence="14">The sequence shown here is derived from an EMBL/GenBank/DDBJ whole genome shotgun (WGS) entry which is preliminary data.</text>
</comment>
<keyword evidence="12" id="KW-0472">Membrane</keyword>
<dbReference type="GO" id="GO:0005524">
    <property type="term" value="F:ATP binding"/>
    <property type="evidence" value="ECO:0007669"/>
    <property type="project" value="UniProtKB-KW"/>
</dbReference>
<feature type="compositionally biased region" description="Pro residues" evidence="11">
    <location>
        <begin position="730"/>
        <end position="752"/>
    </location>
</feature>
<feature type="transmembrane region" description="Helical" evidence="12">
    <location>
        <begin position="100"/>
        <end position="121"/>
    </location>
</feature>
<proteinExistence type="inferred from homology"/>
<dbReference type="InterPro" id="IPR006195">
    <property type="entry name" value="aa-tRNA-synth_II"/>
</dbReference>
<keyword evidence="9" id="KW-0030">Aminoacyl-tRNA synthetase</keyword>
<dbReference type="Pfam" id="PF00152">
    <property type="entry name" value="tRNA-synt_2"/>
    <property type="match status" value="1"/>
</dbReference>
<dbReference type="GO" id="GO:0006400">
    <property type="term" value="P:tRNA modification"/>
    <property type="evidence" value="ECO:0007669"/>
    <property type="project" value="InterPro"/>
</dbReference>
<dbReference type="STRING" id="35608.A0A2U1PW06"/>
<dbReference type="HAMAP" id="MF_02075">
    <property type="entry name" value="Asp_tRNA_synth_type2"/>
    <property type="match status" value="1"/>
</dbReference>
<dbReference type="OrthoDB" id="62560at2759"/>
<comment type="similarity">
    <text evidence="2">Belongs to the class-II aminoacyl-tRNA synthetase family. Type 2 subfamily.</text>
</comment>
<dbReference type="FunFam" id="3.30.930.10:FF:000013">
    <property type="entry name" value="Aspartate--tRNA ligase, cytoplasmic"/>
    <property type="match status" value="1"/>
</dbReference>
<dbReference type="CDD" id="cd04320">
    <property type="entry name" value="AspRS_cyto_N"/>
    <property type="match status" value="1"/>
</dbReference>
<reference evidence="14 15" key="1">
    <citation type="journal article" date="2018" name="Mol. Plant">
        <title>The genome of Artemisia annua provides insight into the evolution of Asteraceae family and artemisinin biosynthesis.</title>
        <authorList>
            <person name="Shen Q."/>
            <person name="Zhang L."/>
            <person name="Liao Z."/>
            <person name="Wang S."/>
            <person name="Yan T."/>
            <person name="Shi P."/>
            <person name="Liu M."/>
            <person name="Fu X."/>
            <person name="Pan Q."/>
            <person name="Wang Y."/>
            <person name="Lv Z."/>
            <person name="Lu X."/>
            <person name="Zhang F."/>
            <person name="Jiang W."/>
            <person name="Ma Y."/>
            <person name="Chen M."/>
            <person name="Hao X."/>
            <person name="Li L."/>
            <person name="Tang Y."/>
            <person name="Lv G."/>
            <person name="Zhou Y."/>
            <person name="Sun X."/>
            <person name="Brodelius P.E."/>
            <person name="Rose J.K.C."/>
            <person name="Tang K."/>
        </authorList>
    </citation>
    <scope>NUCLEOTIDE SEQUENCE [LARGE SCALE GENOMIC DNA]</scope>
    <source>
        <strain evidence="15">cv. Huhao1</strain>
        <tissue evidence="14">Leaf</tissue>
    </source>
</reference>
<feature type="region of interest" description="Disordered" evidence="11">
    <location>
        <begin position="726"/>
        <end position="761"/>
    </location>
</feature>
<dbReference type="GO" id="GO:0005829">
    <property type="term" value="C:cytosol"/>
    <property type="evidence" value="ECO:0007669"/>
    <property type="project" value="TreeGrafter"/>
</dbReference>
<dbReference type="SUPFAM" id="SSF50249">
    <property type="entry name" value="Nucleic acid-binding proteins"/>
    <property type="match status" value="1"/>
</dbReference>
<keyword evidence="6" id="KW-0547">Nucleotide-binding</keyword>
<dbReference type="GO" id="GO:0017101">
    <property type="term" value="C:aminoacyl-tRNA synthetase multienzyme complex"/>
    <property type="evidence" value="ECO:0007669"/>
    <property type="project" value="TreeGrafter"/>
</dbReference>
<dbReference type="Gene3D" id="2.40.50.140">
    <property type="entry name" value="Nucleic acid-binding proteins"/>
    <property type="match status" value="1"/>
</dbReference>
<dbReference type="NCBIfam" id="TIGR00458">
    <property type="entry name" value="aspS_nondisc"/>
    <property type="match status" value="1"/>
</dbReference>
<dbReference type="InterPro" id="IPR004364">
    <property type="entry name" value="Aa-tRNA-synt_II"/>
</dbReference>
<dbReference type="PRINTS" id="PR01042">
    <property type="entry name" value="TRNASYNTHASP"/>
</dbReference>
<comment type="catalytic activity">
    <reaction evidence="10">
        <text>tRNA(Asp) + L-aspartate + ATP = L-aspartyl-tRNA(Asp) + AMP + diphosphate</text>
        <dbReference type="Rhea" id="RHEA:19649"/>
        <dbReference type="Rhea" id="RHEA-COMP:9660"/>
        <dbReference type="Rhea" id="RHEA-COMP:9678"/>
        <dbReference type="ChEBI" id="CHEBI:29991"/>
        <dbReference type="ChEBI" id="CHEBI:30616"/>
        <dbReference type="ChEBI" id="CHEBI:33019"/>
        <dbReference type="ChEBI" id="CHEBI:78442"/>
        <dbReference type="ChEBI" id="CHEBI:78516"/>
        <dbReference type="ChEBI" id="CHEBI:456215"/>
        <dbReference type="EC" id="6.1.1.12"/>
    </reaction>
</comment>
<protein>
    <recommendedName>
        <fullName evidence="3">aspartate--tRNA ligase</fullName>
        <ecNumber evidence="3">6.1.1.12</ecNumber>
    </recommendedName>
</protein>
<evidence type="ECO:0000256" key="12">
    <source>
        <dbReference type="SAM" id="Phobius"/>
    </source>
</evidence>
<dbReference type="SUPFAM" id="SSF55681">
    <property type="entry name" value="Class II aaRS and biotin synthetases"/>
    <property type="match status" value="1"/>
</dbReference>
<dbReference type="Gene3D" id="3.30.930.10">
    <property type="entry name" value="Bira Bifunctional Protein, Domain 2"/>
    <property type="match status" value="1"/>
</dbReference>
<dbReference type="InterPro" id="IPR002312">
    <property type="entry name" value="Asp/Asn-tRNA-synth_IIb"/>
</dbReference>
<evidence type="ECO:0000256" key="3">
    <source>
        <dbReference type="ARBA" id="ARBA00012841"/>
    </source>
</evidence>
<evidence type="ECO:0000256" key="5">
    <source>
        <dbReference type="ARBA" id="ARBA00022598"/>
    </source>
</evidence>
<evidence type="ECO:0000256" key="6">
    <source>
        <dbReference type="ARBA" id="ARBA00022741"/>
    </source>
</evidence>
<dbReference type="CDD" id="cd00776">
    <property type="entry name" value="AsxRS_core"/>
    <property type="match status" value="1"/>
</dbReference>
<keyword evidence="4" id="KW-0963">Cytoplasm</keyword>
<dbReference type="PANTHER" id="PTHR43450">
    <property type="entry name" value="ASPARTYL-TRNA SYNTHETASE"/>
    <property type="match status" value="1"/>
</dbReference>
<dbReference type="GO" id="GO:0003723">
    <property type="term" value="F:RNA binding"/>
    <property type="evidence" value="ECO:0007669"/>
    <property type="project" value="TreeGrafter"/>
</dbReference>
<accession>A0A2U1PW06</accession>
<dbReference type="InterPro" id="IPR024956">
    <property type="entry name" value="tRNAHis_GuaTrfase_cat"/>
</dbReference>
<evidence type="ECO:0000313" key="14">
    <source>
        <dbReference type="EMBL" id="PWA89950.1"/>
    </source>
</evidence>
<dbReference type="NCBIfam" id="NF003483">
    <property type="entry name" value="PRK05159.1"/>
    <property type="match status" value="1"/>
</dbReference>
<dbReference type="Pfam" id="PF14413">
    <property type="entry name" value="Thg1C"/>
    <property type="match status" value="2"/>
</dbReference>
<sequence>MANSKYSYVKDFETKDQLKSGRFIVLRLNCSNFARFCEVNEFIKPNDEKAQNLMNSCAISMCKEWSDIVLAYGFGHEYSFILRKETDLFKRRLSGSKMTILLMGWASGGKIAILLTTRVALIDLNDGVPCMLFPGDENNLINTCLWKLVESGKSEQDAQEILEESEKSKGKLGKNEILFQRFGINYNDFPDMFRQGSCILKTEVDNKRKIIIVHTENIASTTFLNGYSILSKELTDLEENVSSIGEEQLNLWRGENHMNQESKDLVEKNMKQESQDHWIVIRIDGCHFSRLTKVHRFKKPFEEQALKLMDSCAMAVFEEFKDIVYGYGQSDEYNFLLENNTQLYQRFDSKLVSAICSVFTDAYVKKWKEFLPQKELQYAPRFDGRAVCYKSYKLIRDYLSWRQSDCHINSKHNTLFWARVNSGESKKRAQINLQGVLRKEWYTILSQEFGIEYNQLPPIFRNGTSVFWDEKRRYLLQTTNDFVCWVMAVISLIFKPFFCGRYSVTQWFQAAWRKASVMGKAAHHEKYKFKIAPDHKASWVIDQQPSVSNACGTPLLVFKLPVSVSHICRHAETCLSTIKPTAFHISQPPYLLWLPDSSTVLSTPHPLLQTLDLQIKAYEEYRPAAEKDGEQKECYIQYNHRRQQRSRVFVENNRVEFWRKFVVGSFALNTRKICFVSLYGLFSPLGVVVFVPVKLISRSNKGRVTDMTRLGTQFLFLPPLDSFSATAPDCWPPPPPPKQAATQPQPPVPNPRPVMGSDPNTILAISTSSSLAKKKTLNPKNLINPMEPSQPPQEPNKRRPSKKDLDTPDPLAANYGDIPTTELMSLTVPDLSRWKTVKSLGKEMEGETVLVRGRLHVTRPVSKKMAFLMVREDGFTVQCVVNVAEGLVSAQMVKFAVGITKESFVDVEGVVSVLEFPFIRASQQEVEIQVTKIYCVNRAASGLPISVDDAARSEAEIESALELGEQLVRVNQDTRLDHRVVEIRTLPNHGIFFLKSNVLRLFRQFMWKYGFHEICTPKILAGASEGGAAVFRLEYKNRPACLAQSPQFHKQMAICGDFQRVFVVGPVFRAEDSHTPRHLCEFTGLDVEMEIKGHYSEVMDIVDSLFVDMFDKINEECQQDLEAIMKQYPFKPLKYLKKTLRLTFEQGIQLLKDAGIEVDPLGDLNTETERALGKLVLEKYDTEFYILHRYPLAVRPFYTMPCPDNNAYSNSFDVFIRGEEIISGAQRVHMPELLESRARECGIDVKTISTYIDSFRYGAPPHGGFGVGLERVVMLFCALDNIRRASLFPRDTRRLEP</sequence>
<keyword evidence="7" id="KW-0067">ATP-binding</keyword>
<keyword evidence="8" id="KW-0648">Protein biosynthesis</keyword>
<keyword evidence="5" id="KW-0436">Ligase</keyword>
<dbReference type="InterPro" id="IPR012340">
    <property type="entry name" value="NA-bd_OB-fold"/>
</dbReference>
<comment type="subcellular location">
    <subcellularLocation>
        <location evidence="1">Cytoplasm</location>
    </subcellularLocation>
</comment>
<keyword evidence="15" id="KW-1185">Reference proteome</keyword>
<evidence type="ECO:0000256" key="2">
    <source>
        <dbReference type="ARBA" id="ARBA00005312"/>
    </source>
</evidence>
<feature type="region of interest" description="Disordered" evidence="11">
    <location>
        <begin position="778"/>
        <end position="817"/>
    </location>
</feature>
<name>A0A2U1PW06_ARTAN</name>
<keyword evidence="12" id="KW-0812">Transmembrane</keyword>
<evidence type="ECO:0000256" key="11">
    <source>
        <dbReference type="SAM" id="MobiDB-lite"/>
    </source>
</evidence>
<dbReference type="Proteomes" id="UP000245207">
    <property type="component" value="Unassembled WGS sequence"/>
</dbReference>
<evidence type="ECO:0000259" key="13">
    <source>
        <dbReference type="PROSITE" id="PS50862"/>
    </source>
</evidence>
<keyword evidence="12" id="KW-1133">Transmembrane helix</keyword>
<dbReference type="InterPro" id="IPR038469">
    <property type="entry name" value="tRNAHis_GuaTrfase_Thg1_sf"/>
</dbReference>
<dbReference type="InterPro" id="IPR004523">
    <property type="entry name" value="Asp-tRNA_synthase_2"/>
</dbReference>
<organism evidence="14 15">
    <name type="scientific">Artemisia annua</name>
    <name type="common">Sweet wormwood</name>
    <dbReference type="NCBI Taxonomy" id="35608"/>
    <lineage>
        <taxon>Eukaryota</taxon>
        <taxon>Viridiplantae</taxon>
        <taxon>Streptophyta</taxon>
        <taxon>Embryophyta</taxon>
        <taxon>Tracheophyta</taxon>
        <taxon>Spermatophyta</taxon>
        <taxon>Magnoliopsida</taxon>
        <taxon>eudicotyledons</taxon>
        <taxon>Gunneridae</taxon>
        <taxon>Pentapetalae</taxon>
        <taxon>asterids</taxon>
        <taxon>campanulids</taxon>
        <taxon>Asterales</taxon>
        <taxon>Asteraceae</taxon>
        <taxon>Asteroideae</taxon>
        <taxon>Anthemideae</taxon>
        <taxon>Artemisiinae</taxon>
        <taxon>Artemisia</taxon>
    </lineage>
</organism>
<evidence type="ECO:0000256" key="10">
    <source>
        <dbReference type="ARBA" id="ARBA00047904"/>
    </source>
</evidence>
<evidence type="ECO:0000256" key="9">
    <source>
        <dbReference type="ARBA" id="ARBA00023146"/>
    </source>
</evidence>
<dbReference type="InterPro" id="IPR045864">
    <property type="entry name" value="aa-tRNA-synth_II/BPL/LPL"/>
</dbReference>
<dbReference type="GO" id="GO:0004815">
    <property type="term" value="F:aspartate-tRNA ligase activity"/>
    <property type="evidence" value="ECO:0007669"/>
    <property type="project" value="UniProtKB-EC"/>
</dbReference>
<dbReference type="GO" id="GO:0000287">
    <property type="term" value="F:magnesium ion binding"/>
    <property type="evidence" value="ECO:0007669"/>
    <property type="project" value="InterPro"/>
</dbReference>
<evidence type="ECO:0000256" key="4">
    <source>
        <dbReference type="ARBA" id="ARBA00022490"/>
    </source>
</evidence>
<dbReference type="EC" id="6.1.1.12" evidence="3"/>
<evidence type="ECO:0000256" key="1">
    <source>
        <dbReference type="ARBA" id="ARBA00004496"/>
    </source>
</evidence>
<dbReference type="EMBL" id="PKPP01000668">
    <property type="protein sequence ID" value="PWA89950.1"/>
    <property type="molecule type" value="Genomic_DNA"/>
</dbReference>
<dbReference type="Pfam" id="PF04446">
    <property type="entry name" value="Thg1"/>
    <property type="match status" value="2"/>
</dbReference>